<protein>
    <submittedName>
        <fullName evidence="10">Uncharacterized protein</fullName>
    </submittedName>
</protein>
<comment type="pathway">
    <text evidence="1">Cofactor biosynthesis; NAD(+) biosynthesis.</text>
</comment>
<dbReference type="InterPro" id="IPR005248">
    <property type="entry name" value="NadD/NMNAT"/>
</dbReference>
<gene>
    <name evidence="10" type="ORF">M409DRAFT_71197</name>
</gene>
<evidence type="ECO:0000256" key="7">
    <source>
        <dbReference type="ARBA" id="ARBA00023027"/>
    </source>
</evidence>
<evidence type="ECO:0000256" key="4">
    <source>
        <dbReference type="ARBA" id="ARBA00022695"/>
    </source>
</evidence>
<keyword evidence="3" id="KW-0808">Transferase</keyword>
<organism evidence="10 11">
    <name type="scientific">Zasmidium cellare ATCC 36951</name>
    <dbReference type="NCBI Taxonomy" id="1080233"/>
    <lineage>
        <taxon>Eukaryota</taxon>
        <taxon>Fungi</taxon>
        <taxon>Dikarya</taxon>
        <taxon>Ascomycota</taxon>
        <taxon>Pezizomycotina</taxon>
        <taxon>Dothideomycetes</taxon>
        <taxon>Dothideomycetidae</taxon>
        <taxon>Mycosphaerellales</taxon>
        <taxon>Mycosphaerellaceae</taxon>
        <taxon>Zasmidium</taxon>
    </lineage>
</organism>
<evidence type="ECO:0000313" key="10">
    <source>
        <dbReference type="EMBL" id="KAF2159199.1"/>
    </source>
</evidence>
<evidence type="ECO:0000256" key="3">
    <source>
        <dbReference type="ARBA" id="ARBA00022679"/>
    </source>
</evidence>
<evidence type="ECO:0000313" key="11">
    <source>
        <dbReference type="Proteomes" id="UP000799537"/>
    </source>
</evidence>
<keyword evidence="11" id="KW-1185">Reference proteome</keyword>
<dbReference type="CDD" id="cd02165">
    <property type="entry name" value="NMNAT"/>
    <property type="match status" value="1"/>
</dbReference>
<dbReference type="SUPFAM" id="SSF52374">
    <property type="entry name" value="Nucleotidylyl transferase"/>
    <property type="match status" value="1"/>
</dbReference>
<evidence type="ECO:0000256" key="5">
    <source>
        <dbReference type="ARBA" id="ARBA00022741"/>
    </source>
</evidence>
<dbReference type="GO" id="GO:0005737">
    <property type="term" value="C:cytoplasm"/>
    <property type="evidence" value="ECO:0007669"/>
    <property type="project" value="TreeGrafter"/>
</dbReference>
<dbReference type="Proteomes" id="UP000799537">
    <property type="component" value="Unassembled WGS sequence"/>
</dbReference>
<dbReference type="GO" id="GO:0005634">
    <property type="term" value="C:nucleus"/>
    <property type="evidence" value="ECO:0007669"/>
    <property type="project" value="TreeGrafter"/>
</dbReference>
<name>A0A6A6C058_ZASCE</name>
<dbReference type="UniPathway" id="UPA00253">
    <property type="reaction ID" value="UER00600"/>
</dbReference>
<dbReference type="PANTHER" id="PTHR31285">
    <property type="entry name" value="NICOTINAMIDE MONONUCLEOTIDE ADENYLYLTRANSFERASE"/>
    <property type="match status" value="1"/>
</dbReference>
<dbReference type="OrthoDB" id="5591297at2759"/>
<accession>A0A6A6C058</accession>
<evidence type="ECO:0000256" key="6">
    <source>
        <dbReference type="ARBA" id="ARBA00022840"/>
    </source>
</evidence>
<keyword evidence="2" id="KW-0662">Pyridine nucleotide biosynthesis</keyword>
<comment type="catalytic activity">
    <reaction evidence="8">
        <text>beta-nicotinamide D-ribonucleotide + ATP + H(+) = diphosphate + NAD(+)</text>
        <dbReference type="Rhea" id="RHEA:21360"/>
        <dbReference type="ChEBI" id="CHEBI:14649"/>
        <dbReference type="ChEBI" id="CHEBI:15378"/>
        <dbReference type="ChEBI" id="CHEBI:30616"/>
        <dbReference type="ChEBI" id="CHEBI:33019"/>
        <dbReference type="ChEBI" id="CHEBI:57540"/>
        <dbReference type="EC" id="2.7.7.1"/>
    </reaction>
</comment>
<proteinExistence type="predicted"/>
<reference evidence="10" key="1">
    <citation type="journal article" date="2020" name="Stud. Mycol.">
        <title>101 Dothideomycetes genomes: a test case for predicting lifestyles and emergence of pathogens.</title>
        <authorList>
            <person name="Haridas S."/>
            <person name="Albert R."/>
            <person name="Binder M."/>
            <person name="Bloem J."/>
            <person name="Labutti K."/>
            <person name="Salamov A."/>
            <person name="Andreopoulos B."/>
            <person name="Baker S."/>
            <person name="Barry K."/>
            <person name="Bills G."/>
            <person name="Bluhm B."/>
            <person name="Cannon C."/>
            <person name="Castanera R."/>
            <person name="Culley D."/>
            <person name="Daum C."/>
            <person name="Ezra D."/>
            <person name="Gonzalez J."/>
            <person name="Henrissat B."/>
            <person name="Kuo A."/>
            <person name="Liang C."/>
            <person name="Lipzen A."/>
            <person name="Lutzoni F."/>
            <person name="Magnuson J."/>
            <person name="Mondo S."/>
            <person name="Nolan M."/>
            <person name="Ohm R."/>
            <person name="Pangilinan J."/>
            <person name="Park H.-J."/>
            <person name="Ramirez L."/>
            <person name="Alfaro M."/>
            <person name="Sun H."/>
            <person name="Tritt A."/>
            <person name="Yoshinaga Y."/>
            <person name="Zwiers L.-H."/>
            <person name="Turgeon B."/>
            <person name="Goodwin S."/>
            <person name="Spatafora J."/>
            <person name="Crous P."/>
            <person name="Grigoriev I."/>
        </authorList>
    </citation>
    <scope>NUCLEOTIDE SEQUENCE</scope>
    <source>
        <strain evidence="10">ATCC 36951</strain>
    </source>
</reference>
<keyword evidence="7" id="KW-0520">NAD</keyword>
<evidence type="ECO:0000256" key="2">
    <source>
        <dbReference type="ARBA" id="ARBA00022642"/>
    </source>
</evidence>
<evidence type="ECO:0000256" key="9">
    <source>
        <dbReference type="SAM" id="MobiDB-lite"/>
    </source>
</evidence>
<dbReference type="GeneID" id="54572341"/>
<keyword evidence="4" id="KW-0548">Nucleotidyltransferase</keyword>
<dbReference type="GO" id="GO:0016887">
    <property type="term" value="F:ATP hydrolysis activity"/>
    <property type="evidence" value="ECO:0007669"/>
    <property type="project" value="TreeGrafter"/>
</dbReference>
<dbReference type="Gene3D" id="3.40.50.620">
    <property type="entry name" value="HUPs"/>
    <property type="match status" value="1"/>
</dbReference>
<evidence type="ECO:0000256" key="1">
    <source>
        <dbReference type="ARBA" id="ARBA00004790"/>
    </source>
</evidence>
<evidence type="ECO:0000256" key="8">
    <source>
        <dbReference type="ARBA" id="ARBA00049001"/>
    </source>
</evidence>
<sequence length="312" mass="34844">MATRIQTFRTLLPDLTTSLTQFQQSPSKFRILKTLTSTSSSSPNDPTPPKPSSSDSPKTLFILDSSFNPPSIAHKTLALSVLEKPYTAKSPSPHRLLLLFAVMNADKAPSPAAFEQRLAMMTVFARDLLDTVEDSTTDPEYIPVPIDIGVTKAPYYTDKSAAIEDEGTEWYPDRPKHVHLVGFDTLTRLFNAKYYQKFDPPFSALESYFGKRHRFRVTMRPDDEYGSVEDQESFVRKLAGGGMEGDGAKREWAGLVELVPPNPEAGVSSTKIRRAAKEGDWETVGSLCTPGVTEWVRRERLYEEDDRGAKMA</sequence>
<dbReference type="GO" id="GO:0000309">
    <property type="term" value="F:nicotinamide-nucleotide adenylyltransferase activity"/>
    <property type="evidence" value="ECO:0007669"/>
    <property type="project" value="UniProtKB-EC"/>
</dbReference>
<dbReference type="GO" id="GO:0005524">
    <property type="term" value="F:ATP binding"/>
    <property type="evidence" value="ECO:0007669"/>
    <property type="project" value="UniProtKB-KW"/>
</dbReference>
<dbReference type="AlphaFoldDB" id="A0A6A6C058"/>
<dbReference type="InterPro" id="IPR014729">
    <property type="entry name" value="Rossmann-like_a/b/a_fold"/>
</dbReference>
<dbReference type="GO" id="GO:0009435">
    <property type="term" value="P:NAD+ biosynthetic process"/>
    <property type="evidence" value="ECO:0007669"/>
    <property type="project" value="UniProtKB-UniPathway"/>
</dbReference>
<dbReference type="RefSeq" id="XP_033660088.1">
    <property type="nucleotide sequence ID" value="XM_033819069.1"/>
</dbReference>
<dbReference type="EMBL" id="ML993641">
    <property type="protein sequence ID" value="KAF2159199.1"/>
    <property type="molecule type" value="Genomic_DNA"/>
</dbReference>
<feature type="region of interest" description="Disordered" evidence="9">
    <location>
        <begin position="36"/>
        <end position="60"/>
    </location>
</feature>
<keyword evidence="6" id="KW-0067">ATP-binding</keyword>
<dbReference type="PANTHER" id="PTHR31285:SF0">
    <property type="entry name" value="NICOTINAMIDE MONONUCLEOTIDE ADENYLYLTRANSFERASE"/>
    <property type="match status" value="1"/>
</dbReference>
<keyword evidence="5" id="KW-0547">Nucleotide-binding</keyword>